<feature type="compositionally biased region" description="Acidic residues" evidence="4">
    <location>
        <begin position="615"/>
        <end position="631"/>
    </location>
</feature>
<feature type="repeat" description="ANK" evidence="3">
    <location>
        <begin position="1498"/>
        <end position="1522"/>
    </location>
</feature>
<dbReference type="SUPFAM" id="SSF48403">
    <property type="entry name" value="Ankyrin repeat"/>
    <property type="match status" value="2"/>
</dbReference>
<gene>
    <name evidence="5" type="ORF">SCP_0502540</name>
</gene>
<feature type="compositionally biased region" description="Basic and acidic residues" evidence="4">
    <location>
        <begin position="595"/>
        <end position="605"/>
    </location>
</feature>
<dbReference type="GeneID" id="38780124"/>
<evidence type="ECO:0000256" key="1">
    <source>
        <dbReference type="ARBA" id="ARBA00022737"/>
    </source>
</evidence>
<accession>A0A401GLY3</accession>
<evidence type="ECO:0000256" key="2">
    <source>
        <dbReference type="ARBA" id="ARBA00023043"/>
    </source>
</evidence>
<dbReference type="PROSITE" id="PS50088">
    <property type="entry name" value="ANK_REPEAT"/>
    <property type="match status" value="3"/>
</dbReference>
<proteinExistence type="predicted"/>
<dbReference type="PROSITE" id="PS50297">
    <property type="entry name" value="ANK_REP_REGION"/>
    <property type="match status" value="3"/>
</dbReference>
<comment type="caution">
    <text evidence="5">The sequence shown here is derived from an EMBL/GenBank/DDBJ whole genome shotgun (WGS) entry which is preliminary data.</text>
</comment>
<keyword evidence="1" id="KW-0677">Repeat</keyword>
<keyword evidence="6" id="KW-1185">Reference proteome</keyword>
<dbReference type="InterPro" id="IPR002110">
    <property type="entry name" value="Ankyrin_rpt"/>
</dbReference>
<dbReference type="OrthoDB" id="539213at2759"/>
<protein>
    <recommendedName>
        <fullName evidence="7">Ankyrin repeat protein</fullName>
    </recommendedName>
</protein>
<feature type="compositionally biased region" description="Basic and acidic residues" evidence="4">
    <location>
        <begin position="1098"/>
        <end position="1111"/>
    </location>
</feature>
<dbReference type="Gene3D" id="1.25.40.20">
    <property type="entry name" value="Ankyrin repeat-containing domain"/>
    <property type="match status" value="3"/>
</dbReference>
<evidence type="ECO:0000313" key="6">
    <source>
        <dbReference type="Proteomes" id="UP000287166"/>
    </source>
</evidence>
<reference evidence="5 6" key="1">
    <citation type="journal article" date="2018" name="Sci. Rep.">
        <title>Genome sequence of the cauliflower mushroom Sparassis crispa (Hanabiratake) and its association with beneficial usage.</title>
        <authorList>
            <person name="Kiyama R."/>
            <person name="Furutani Y."/>
            <person name="Kawaguchi K."/>
            <person name="Nakanishi T."/>
        </authorList>
    </citation>
    <scope>NUCLEOTIDE SEQUENCE [LARGE SCALE GENOMIC DNA]</scope>
</reference>
<feature type="region of interest" description="Disordered" evidence="4">
    <location>
        <begin position="1631"/>
        <end position="1654"/>
    </location>
</feature>
<evidence type="ECO:0000256" key="3">
    <source>
        <dbReference type="PROSITE-ProRule" id="PRU00023"/>
    </source>
</evidence>
<feature type="compositionally biased region" description="Acidic residues" evidence="4">
    <location>
        <begin position="1112"/>
        <end position="1128"/>
    </location>
</feature>
<organism evidence="5 6">
    <name type="scientific">Sparassis crispa</name>
    <dbReference type="NCBI Taxonomy" id="139825"/>
    <lineage>
        <taxon>Eukaryota</taxon>
        <taxon>Fungi</taxon>
        <taxon>Dikarya</taxon>
        <taxon>Basidiomycota</taxon>
        <taxon>Agaricomycotina</taxon>
        <taxon>Agaricomycetes</taxon>
        <taxon>Polyporales</taxon>
        <taxon>Sparassidaceae</taxon>
        <taxon>Sparassis</taxon>
    </lineage>
</organism>
<dbReference type="InterPro" id="IPR036770">
    <property type="entry name" value="Ankyrin_rpt-contain_sf"/>
</dbReference>
<dbReference type="RefSeq" id="XP_027614120.1">
    <property type="nucleotide sequence ID" value="XM_027758319.1"/>
</dbReference>
<evidence type="ECO:0000256" key="4">
    <source>
        <dbReference type="SAM" id="MobiDB-lite"/>
    </source>
</evidence>
<name>A0A401GLY3_9APHY</name>
<feature type="repeat" description="ANK" evidence="3">
    <location>
        <begin position="566"/>
        <end position="591"/>
    </location>
</feature>
<dbReference type="STRING" id="139825.A0A401GLY3"/>
<sequence length="1772" mass="197563">MPQTLEAEAFLSRIAVLPSGPGAAGKLSDVLQPSLDDEAALRKLFAMDKANARLDNLYVGLVDVFDAPDVIRTTRARVVKDEIDLSAKYVMPLSEGRRRKEGAPAMVATLEDFKKNWAIFSEGSLSQLLDWNNVIAAGGAVQACLNPVPEYAKVSKRALRKHFHTNEYPTSDVDLFLYGMTLEQAEVKINAIYEAVRDSVPWDVTCVRTKHTVSIHSQYPYRAIQIVLRLYRSPAEILAGFDIDAPCCAYDGKRVWANPRAIVAMMRQCNTVDTTRRSPSYEVRLAKYSERAFEVYVPTLRREEIDPTIFERSILRIQGLARLLVLEKLKDTETRTRYLTERRNLRGRQSVEQDRRRKYRKRYKGDLKTNVEFSGLEMNDYDVVSLHIPYGPGWDARRIEKLIYQTDLGMNSPFNPKNKDRRLHRHPAFFGTMEECLNDCCEHCIEPKNEEEKTQQEDENKAYIRGRVEFIQQDPGRQSISGSFNPIDVGEWAEQAYVGPVEKFFNAIAKLDRPAVAHLLQQEETDVNRRDHVGRTALQLAIVCKASDIACDLVDAGARITARVADGRTSLHLAAQLDLPAVVRKLLERSVVNAEKAKEDAEEKQKKKGRSKDEMDVDDGSGGDDESGSDDENSKNDWSSEDGAKGQKIEEQPQVDNGQIPEDETEEPDVFDLNAADWDMAFTPLQYAIASGSVSIVDELIAAGADVKVVTTANRYDAPRLHQLTATILTEDQDVACQIAKKLFAAGAVSSEADDELVTVFHRVVAAGRPQLVATFLSSDPNAKVVINTPHVAPFGTITSPIISTITRGNWSTLAILLAFNAKLTLTEEDFYRAREMSNKNSRGHVSNTYEGRVLMPIETALAKCDDVVDLVVALGADVNAPTMEAVKRNYTNKYHHNILDWVRCAISALDARLQWADAPDNDDDDLHAFATNSGWKGSRAQFFRNRREGELQYHLSLLTQQEKQILLEAKGYFSAVETLLSSHGAKTWDDLHPDDKADSEAKDYLIRHRPTERKSMKLLGYLRVVGECYNTSPVLPHLVARYDELFEARGRSEETPLQIVVWFGDSFDTPLSIALERGHWDTARLVLAIAHAQHQPDESKAQKFQTRDIVLDNDDEDSEDDDEDMDSDDEAIDFIDVAKRPSTVQTPTTARCLLQDMSVHWFSADGEQEQVGSVLKRAIVNDDFEAFAQIVDMHNGFPVPVPLTSSVLGDIIVSDRPDMLDELLRRTGLGVNIEVSVSEDGQAETVQKKVSKVYLGLNVHGKKRKDLATKGDPNAPPATETPTIPILWMAARAGALNIIKYLAGDRPVSAYRYYASTHSDERAQHLRQVRDLAGVLPRWLGWTMNAMNESVLTAAVIGDRLKVIETLVSLQPEQMRSALPARIRYVDFNLILVAANWGCSPEVFDYLLEQGVPVDVVDHRGWNVLHLLCSQDTVAHFKLLDHVLHKLPHDVAECLLVQQSKGVKNTPLHLAVKLRRLDHVGLLLSVKASPLVLRDDGGSTVLHVAVKQSSPKITRILLEAGPPEALFTEDSVGCTPLETACQIVLQHKVANGFIGNVYSPATLSEDFGSTIDRKPNSKLLPYTQDDKVSHLRATVQQLLQEGRLRNGTKLATELISFADNMEARLVERKPEAQVGESAKADQEPAEASQLKTDSVSPTKTLECLIEAAARADSRQRRLVHLLDVHQSVKSSLGRSVRPSECQKQIEVAVDDGLAQAVEESTEDLFERNSALSIWSSSAGRLRSSTDLFRDLPAGFPALFNVAMTCPHPMSY</sequence>
<dbReference type="Pfam" id="PF12796">
    <property type="entry name" value="Ank_2"/>
    <property type="match status" value="2"/>
</dbReference>
<dbReference type="SMART" id="SM00248">
    <property type="entry name" value="ANK"/>
    <property type="match status" value="11"/>
</dbReference>
<dbReference type="EMBL" id="BFAD01000005">
    <property type="protein sequence ID" value="GBE83207.1"/>
    <property type="molecule type" value="Genomic_DNA"/>
</dbReference>
<dbReference type="Proteomes" id="UP000287166">
    <property type="component" value="Unassembled WGS sequence"/>
</dbReference>
<feature type="compositionally biased region" description="Basic and acidic residues" evidence="4">
    <location>
        <begin position="642"/>
        <end position="651"/>
    </location>
</feature>
<feature type="region of interest" description="Disordered" evidence="4">
    <location>
        <begin position="1098"/>
        <end position="1128"/>
    </location>
</feature>
<dbReference type="Pfam" id="PF00023">
    <property type="entry name" value="Ank"/>
    <property type="match status" value="1"/>
</dbReference>
<dbReference type="PANTHER" id="PTHR24198:SF165">
    <property type="entry name" value="ANKYRIN REPEAT-CONTAINING PROTEIN-RELATED"/>
    <property type="match status" value="1"/>
</dbReference>
<evidence type="ECO:0000313" key="5">
    <source>
        <dbReference type="EMBL" id="GBE83207.1"/>
    </source>
</evidence>
<keyword evidence="2 3" id="KW-0040">ANK repeat</keyword>
<feature type="repeat" description="ANK" evidence="3">
    <location>
        <begin position="680"/>
        <end position="712"/>
    </location>
</feature>
<dbReference type="PANTHER" id="PTHR24198">
    <property type="entry name" value="ANKYRIN REPEAT AND PROTEIN KINASE DOMAIN-CONTAINING PROTEIN"/>
    <property type="match status" value="1"/>
</dbReference>
<dbReference type="InParanoid" id="A0A401GLY3"/>
<feature type="region of interest" description="Disordered" evidence="4">
    <location>
        <begin position="594"/>
        <end position="666"/>
    </location>
</feature>
<evidence type="ECO:0008006" key="7">
    <source>
        <dbReference type="Google" id="ProtNLM"/>
    </source>
</evidence>